<reference evidence="1" key="1">
    <citation type="submission" date="2017-07" db="EMBL/GenBank/DDBJ databases">
        <title>Taro Niue Genome Assembly and Annotation.</title>
        <authorList>
            <person name="Atibalentja N."/>
            <person name="Keating K."/>
            <person name="Fields C.J."/>
        </authorList>
    </citation>
    <scope>NUCLEOTIDE SEQUENCE</scope>
    <source>
        <strain evidence="1">Niue_2</strain>
        <tissue evidence="1">Leaf</tissue>
    </source>
</reference>
<dbReference type="OrthoDB" id="1892356at2759"/>
<proteinExistence type="predicted"/>
<organism evidence="1 2">
    <name type="scientific">Colocasia esculenta</name>
    <name type="common">Wild taro</name>
    <name type="synonym">Arum esculentum</name>
    <dbReference type="NCBI Taxonomy" id="4460"/>
    <lineage>
        <taxon>Eukaryota</taxon>
        <taxon>Viridiplantae</taxon>
        <taxon>Streptophyta</taxon>
        <taxon>Embryophyta</taxon>
        <taxon>Tracheophyta</taxon>
        <taxon>Spermatophyta</taxon>
        <taxon>Magnoliopsida</taxon>
        <taxon>Liliopsida</taxon>
        <taxon>Araceae</taxon>
        <taxon>Aroideae</taxon>
        <taxon>Colocasieae</taxon>
        <taxon>Colocasia</taxon>
    </lineage>
</organism>
<sequence>MFRSAVRRAATMAAAALSSPREALLPRVPFRLPPPTAATRTLRFYGAAGFDDPQPQQQQHGRQQIAEQVIQYAVGLVRHQKSEDAYAQALLVLSQGLFNLQTGDDDDAAGMYLIAISTLHYERGELIEAMEKLQMIHQLEHCSLGAKVAAWEGLMGLSLEAGEDAASMVLADECLQFLRIRREENEPTSNILHFRGTAMRGLADLVGGDVKSAELNFGECEDCESMEGKYRCGNLALSCGEFLHATGNLSLAKDFYERALKISEARDGSKFSSLTAANMVPDEVSLGATCALGQLLMHSGYAVPIVLYNPYFFREFQGAEDYLTKALNKAEANFGLLDVGSNHPKVGAVLTCIAMMYGHKAKREHSSSLLIQEGLYRRAMDYLKAPALVDADAGVNMQVPGREIIALAKGMA</sequence>
<dbReference type="PANTHER" id="PTHR47868:SF2">
    <property type="entry name" value="OS05G0457700 PROTEIN"/>
    <property type="match status" value="1"/>
</dbReference>
<name>A0A843X910_COLES</name>
<keyword evidence="2" id="KW-1185">Reference proteome</keyword>
<gene>
    <name evidence="1" type="ORF">Taro_048751</name>
</gene>
<dbReference type="PANTHER" id="PTHR47868">
    <property type="entry name" value="OS05G0457700 PROTEIN"/>
    <property type="match status" value="1"/>
</dbReference>
<dbReference type="GO" id="GO:0005739">
    <property type="term" value="C:mitochondrion"/>
    <property type="evidence" value="ECO:0007669"/>
    <property type="project" value="TreeGrafter"/>
</dbReference>
<dbReference type="Proteomes" id="UP000652761">
    <property type="component" value="Unassembled WGS sequence"/>
</dbReference>
<evidence type="ECO:0000313" key="2">
    <source>
        <dbReference type="Proteomes" id="UP000652761"/>
    </source>
</evidence>
<protein>
    <submittedName>
        <fullName evidence="1">Uncharacterized protein</fullName>
    </submittedName>
</protein>
<dbReference type="Gene3D" id="1.25.40.10">
    <property type="entry name" value="Tetratricopeptide repeat domain"/>
    <property type="match status" value="1"/>
</dbReference>
<dbReference type="InterPro" id="IPR011990">
    <property type="entry name" value="TPR-like_helical_dom_sf"/>
</dbReference>
<accession>A0A843X910</accession>
<comment type="caution">
    <text evidence="1">The sequence shown here is derived from an EMBL/GenBank/DDBJ whole genome shotgun (WGS) entry which is preliminary data.</text>
</comment>
<dbReference type="AlphaFoldDB" id="A0A843X910"/>
<evidence type="ECO:0000313" key="1">
    <source>
        <dbReference type="EMBL" id="MQM15803.1"/>
    </source>
</evidence>
<dbReference type="EMBL" id="NMUH01006691">
    <property type="protein sequence ID" value="MQM15803.1"/>
    <property type="molecule type" value="Genomic_DNA"/>
</dbReference>